<sequence>MTDPDRTVPEQPGLDAAAVHGSAAERAAAHGDFDTALRERFRAVLRGMEQRGLLEVRRSRTARETSHEASASLPTAHSGELPAAAQAFDEVVYGGRSASEDEYRRLTQADRFSAAAPPPAPEPVDIESARRRSRSRRESGEWATILRDPRFWGGVAALALILLVLYAVLQGCSGPSAPRPPDAPPMNPPPDGDYDPDLPRPTGGDSIFDRSPDRLAFGGLQFLIAGALLVWWRARRRGTVVGEPRPVEVAADELLSGQAGLYRRSGDYAHIAGVLRAATVRRLRRSLGAGAAPEELTAAVAARIGADPGTVGAALYGPVPDAQTLELVAAQLEWIEAEVG</sequence>
<feature type="region of interest" description="Disordered" evidence="1">
    <location>
        <begin position="56"/>
        <end position="79"/>
    </location>
</feature>
<keyword evidence="2" id="KW-0472">Membrane</keyword>
<feature type="region of interest" description="Disordered" evidence="1">
    <location>
        <begin position="110"/>
        <end position="139"/>
    </location>
</feature>
<keyword evidence="5" id="KW-1185">Reference proteome</keyword>
<proteinExistence type="predicted"/>
<gene>
    <name evidence="4" type="ORF">GCM10011588_45830</name>
</gene>
<keyword evidence="2" id="KW-1133">Transmembrane helix</keyword>
<feature type="compositionally biased region" description="Basic and acidic residues" evidence="1">
    <location>
        <begin position="56"/>
        <end position="67"/>
    </location>
</feature>
<dbReference type="AlphaFoldDB" id="A0A917RTB0"/>
<evidence type="ECO:0000313" key="4">
    <source>
        <dbReference type="EMBL" id="GGL25860.1"/>
    </source>
</evidence>
<name>A0A917RTB0_9NOCA</name>
<organism evidence="4 5">
    <name type="scientific">Nocardia jinanensis</name>
    <dbReference type="NCBI Taxonomy" id="382504"/>
    <lineage>
        <taxon>Bacteria</taxon>
        <taxon>Bacillati</taxon>
        <taxon>Actinomycetota</taxon>
        <taxon>Actinomycetes</taxon>
        <taxon>Mycobacteriales</taxon>
        <taxon>Nocardiaceae</taxon>
        <taxon>Nocardia</taxon>
    </lineage>
</organism>
<keyword evidence="2" id="KW-0812">Transmembrane</keyword>
<comment type="caution">
    <text evidence="4">The sequence shown here is derived from an EMBL/GenBank/DDBJ whole genome shotgun (WGS) entry which is preliminary data.</text>
</comment>
<dbReference type="EMBL" id="BMMH01000010">
    <property type="protein sequence ID" value="GGL25860.1"/>
    <property type="molecule type" value="Genomic_DNA"/>
</dbReference>
<protein>
    <recommendedName>
        <fullName evidence="3">Protein-glutamine gamma-glutamyltransferase-like C-terminal domain-containing protein</fullName>
    </recommendedName>
</protein>
<evidence type="ECO:0000313" key="5">
    <source>
        <dbReference type="Proteomes" id="UP000638263"/>
    </source>
</evidence>
<evidence type="ECO:0000259" key="3">
    <source>
        <dbReference type="Pfam" id="PF13559"/>
    </source>
</evidence>
<dbReference type="Proteomes" id="UP000638263">
    <property type="component" value="Unassembled WGS sequence"/>
</dbReference>
<feature type="domain" description="Protein-glutamine gamma-glutamyltransferase-like C-terminal" evidence="3">
    <location>
        <begin position="40"/>
        <end position="111"/>
    </location>
</feature>
<feature type="transmembrane region" description="Helical" evidence="2">
    <location>
        <begin position="215"/>
        <end position="232"/>
    </location>
</feature>
<feature type="compositionally biased region" description="Pro residues" evidence="1">
    <location>
        <begin position="177"/>
        <end position="191"/>
    </location>
</feature>
<evidence type="ECO:0000256" key="1">
    <source>
        <dbReference type="SAM" id="MobiDB-lite"/>
    </source>
</evidence>
<accession>A0A917RTB0</accession>
<reference evidence="4" key="1">
    <citation type="journal article" date="2014" name="Int. J. Syst. Evol. Microbiol.">
        <title>Complete genome sequence of Corynebacterium casei LMG S-19264T (=DSM 44701T), isolated from a smear-ripened cheese.</title>
        <authorList>
            <consortium name="US DOE Joint Genome Institute (JGI-PGF)"/>
            <person name="Walter F."/>
            <person name="Albersmeier A."/>
            <person name="Kalinowski J."/>
            <person name="Ruckert C."/>
        </authorList>
    </citation>
    <scope>NUCLEOTIDE SEQUENCE</scope>
    <source>
        <strain evidence="4">CGMCC 4.3508</strain>
    </source>
</reference>
<evidence type="ECO:0000256" key="2">
    <source>
        <dbReference type="SAM" id="Phobius"/>
    </source>
</evidence>
<dbReference type="RefSeq" id="WP_058854830.1">
    <property type="nucleotide sequence ID" value="NZ_BMMH01000010.1"/>
</dbReference>
<feature type="region of interest" description="Disordered" evidence="1">
    <location>
        <begin position="1"/>
        <end position="33"/>
    </location>
</feature>
<dbReference type="Pfam" id="PF13559">
    <property type="entry name" value="DUF4129"/>
    <property type="match status" value="1"/>
</dbReference>
<feature type="transmembrane region" description="Helical" evidence="2">
    <location>
        <begin position="151"/>
        <end position="169"/>
    </location>
</feature>
<dbReference type="InterPro" id="IPR025403">
    <property type="entry name" value="TgpA-like_C"/>
</dbReference>
<feature type="region of interest" description="Disordered" evidence="1">
    <location>
        <begin position="176"/>
        <end position="207"/>
    </location>
</feature>
<reference evidence="4" key="2">
    <citation type="submission" date="2020-09" db="EMBL/GenBank/DDBJ databases">
        <authorList>
            <person name="Sun Q."/>
            <person name="Zhou Y."/>
        </authorList>
    </citation>
    <scope>NUCLEOTIDE SEQUENCE</scope>
    <source>
        <strain evidence="4">CGMCC 4.3508</strain>
    </source>
</reference>